<keyword evidence="2" id="KW-0812">Transmembrane</keyword>
<evidence type="ECO:0000313" key="10">
    <source>
        <dbReference type="Proteomes" id="UP001341281"/>
    </source>
</evidence>
<evidence type="ECO:0000256" key="6">
    <source>
        <dbReference type="PIRSR" id="PIRSR602401-1"/>
    </source>
</evidence>
<feature type="chain" id="PRO_5042974112" description="Cytochrome P450" evidence="8">
    <location>
        <begin position="24"/>
        <end position="525"/>
    </location>
</feature>
<keyword evidence="4" id="KW-1133">Transmembrane helix</keyword>
<dbReference type="PRINTS" id="PR00385">
    <property type="entry name" value="P450"/>
</dbReference>
<evidence type="ECO:0000256" key="1">
    <source>
        <dbReference type="ARBA" id="ARBA00004167"/>
    </source>
</evidence>
<sequence length="525" mass="57637">MFLALLSIVASALLLLVTILSNSRKPCYKENSLPPAPWPRLPLVGNLFYHSPTIASLGDVLRRLHAAHGPVVSLWVGGKPAVFITCHEIAHRTLVHMGTTFAHRPRTWCSGVNSHGVNSADYGSRWGLLRRNLSSHLAAAHARTDELRASADRLVKTLESAATAGVNDGGIAGATAVVAPSETFRHAVFGFFGALCFGEGIEEDMLRRLRALHAEIISLIVELDAFHLMPAFLQVVCYFPRWRKLVNAQRRHHVLVTAIIGARRRRREEVVVGDAEAEHRCYLDTLLGLQLGEDEMVSLCWEYMNAAVKTTATALEWIMARLVLHQDIQQKLRNDIARRRRATAGGNGNHMAANGEQQRPFLEAVVLEALRLHPPAHYLLAHTTDKDVSVDRYVIPKGSVVNFGVASIGRDAALWTDPDVFRPERFMEGGEGSGVHCICTSRGSSTPETMKMIPFGAGRRACPGAAVAVTVLQAFVEDLVMRFEWRQVGVAGGVVGAAVDMTEKPGIITEMRVPLRTHLVVRQSN</sequence>
<keyword evidence="6 7" id="KW-0349">Heme</keyword>
<accession>A0AAQ3TWA3</accession>
<evidence type="ECO:0000256" key="7">
    <source>
        <dbReference type="RuleBase" id="RU000461"/>
    </source>
</evidence>
<reference evidence="9 10" key="1">
    <citation type="submission" date="2024-02" db="EMBL/GenBank/DDBJ databases">
        <title>High-quality chromosome-scale genome assembly of Pensacola bahiagrass (Paspalum notatum Flugge var. saurae).</title>
        <authorList>
            <person name="Vega J.M."/>
            <person name="Podio M."/>
            <person name="Orjuela J."/>
            <person name="Siena L.A."/>
            <person name="Pessino S.C."/>
            <person name="Combes M.C."/>
            <person name="Mariac C."/>
            <person name="Albertini E."/>
            <person name="Pupilli F."/>
            <person name="Ortiz J.P.A."/>
            <person name="Leblanc O."/>
        </authorList>
    </citation>
    <scope>NUCLEOTIDE SEQUENCE [LARGE SCALE GENOMIC DNA]</scope>
    <source>
        <strain evidence="9">R1</strain>
        <tissue evidence="9">Leaf</tissue>
    </source>
</reference>
<dbReference type="PANTHER" id="PTHR24298">
    <property type="entry name" value="FLAVONOID 3'-MONOOXYGENASE-RELATED"/>
    <property type="match status" value="1"/>
</dbReference>
<evidence type="ECO:0008006" key="11">
    <source>
        <dbReference type="Google" id="ProtNLM"/>
    </source>
</evidence>
<name>A0AAQ3TWA3_PASNO</name>
<dbReference type="AlphaFoldDB" id="A0AAQ3TWA3"/>
<comment type="subcellular location">
    <subcellularLocation>
        <location evidence="1">Membrane</location>
        <topology evidence="1">Single-pass membrane protein</topology>
    </subcellularLocation>
</comment>
<dbReference type="Gene3D" id="1.10.630.10">
    <property type="entry name" value="Cytochrome P450"/>
    <property type="match status" value="1"/>
</dbReference>
<evidence type="ECO:0000256" key="2">
    <source>
        <dbReference type="ARBA" id="ARBA00022692"/>
    </source>
</evidence>
<evidence type="ECO:0000256" key="4">
    <source>
        <dbReference type="ARBA" id="ARBA00022989"/>
    </source>
</evidence>
<organism evidence="9 10">
    <name type="scientific">Paspalum notatum var. saurae</name>
    <dbReference type="NCBI Taxonomy" id="547442"/>
    <lineage>
        <taxon>Eukaryota</taxon>
        <taxon>Viridiplantae</taxon>
        <taxon>Streptophyta</taxon>
        <taxon>Embryophyta</taxon>
        <taxon>Tracheophyta</taxon>
        <taxon>Spermatophyta</taxon>
        <taxon>Magnoliopsida</taxon>
        <taxon>Liliopsida</taxon>
        <taxon>Poales</taxon>
        <taxon>Poaceae</taxon>
        <taxon>PACMAD clade</taxon>
        <taxon>Panicoideae</taxon>
        <taxon>Andropogonodae</taxon>
        <taxon>Paspaleae</taxon>
        <taxon>Paspalinae</taxon>
        <taxon>Paspalum</taxon>
    </lineage>
</organism>
<dbReference type="PRINTS" id="PR00463">
    <property type="entry name" value="EP450I"/>
</dbReference>
<dbReference type="SUPFAM" id="SSF48264">
    <property type="entry name" value="Cytochrome P450"/>
    <property type="match status" value="1"/>
</dbReference>
<dbReference type="Pfam" id="PF00067">
    <property type="entry name" value="p450"/>
    <property type="match status" value="1"/>
</dbReference>
<protein>
    <recommendedName>
        <fullName evidence="11">Cytochrome P450</fullName>
    </recommendedName>
</protein>
<keyword evidence="7" id="KW-0560">Oxidoreductase</keyword>
<dbReference type="GO" id="GO:0016020">
    <property type="term" value="C:membrane"/>
    <property type="evidence" value="ECO:0007669"/>
    <property type="project" value="UniProtKB-SubCell"/>
</dbReference>
<keyword evidence="8" id="KW-0732">Signal</keyword>
<dbReference type="InterPro" id="IPR017972">
    <property type="entry name" value="Cyt_P450_CS"/>
</dbReference>
<keyword evidence="6 7" id="KW-0408">Iron</keyword>
<feature type="binding site" description="axial binding residue" evidence="6">
    <location>
        <position position="462"/>
    </location>
    <ligand>
        <name>heme</name>
        <dbReference type="ChEBI" id="CHEBI:30413"/>
    </ligand>
    <ligandPart>
        <name>Fe</name>
        <dbReference type="ChEBI" id="CHEBI:18248"/>
    </ligandPart>
</feature>
<dbReference type="GO" id="GO:0020037">
    <property type="term" value="F:heme binding"/>
    <property type="evidence" value="ECO:0007669"/>
    <property type="project" value="InterPro"/>
</dbReference>
<evidence type="ECO:0000256" key="3">
    <source>
        <dbReference type="ARBA" id="ARBA00022723"/>
    </source>
</evidence>
<dbReference type="InterPro" id="IPR001128">
    <property type="entry name" value="Cyt_P450"/>
</dbReference>
<keyword evidence="10" id="KW-1185">Reference proteome</keyword>
<dbReference type="InterPro" id="IPR051103">
    <property type="entry name" value="Plant_metabolite_P450s"/>
</dbReference>
<comment type="cofactor">
    <cofactor evidence="6">
        <name>heme</name>
        <dbReference type="ChEBI" id="CHEBI:30413"/>
    </cofactor>
</comment>
<evidence type="ECO:0000256" key="8">
    <source>
        <dbReference type="SAM" id="SignalP"/>
    </source>
</evidence>
<keyword evidence="7" id="KW-0503">Monooxygenase</keyword>
<dbReference type="PROSITE" id="PS00086">
    <property type="entry name" value="CYTOCHROME_P450"/>
    <property type="match status" value="1"/>
</dbReference>
<gene>
    <name evidence="9" type="ORF">U9M48_026919</name>
</gene>
<comment type="similarity">
    <text evidence="7">Belongs to the cytochrome P450 family.</text>
</comment>
<dbReference type="GO" id="GO:0005506">
    <property type="term" value="F:iron ion binding"/>
    <property type="evidence" value="ECO:0007669"/>
    <property type="project" value="InterPro"/>
</dbReference>
<evidence type="ECO:0000256" key="5">
    <source>
        <dbReference type="ARBA" id="ARBA00023136"/>
    </source>
</evidence>
<dbReference type="PANTHER" id="PTHR24298:SF636">
    <property type="entry name" value="OS07G0451300 PROTEIN"/>
    <property type="match status" value="1"/>
</dbReference>
<dbReference type="InterPro" id="IPR036396">
    <property type="entry name" value="Cyt_P450_sf"/>
</dbReference>
<feature type="signal peptide" evidence="8">
    <location>
        <begin position="1"/>
        <end position="23"/>
    </location>
</feature>
<dbReference type="InterPro" id="IPR002401">
    <property type="entry name" value="Cyt_P450_E_grp-I"/>
</dbReference>
<keyword evidence="3 6" id="KW-0479">Metal-binding</keyword>
<keyword evidence="5" id="KW-0472">Membrane</keyword>
<evidence type="ECO:0000313" key="9">
    <source>
        <dbReference type="EMBL" id="WVZ79327.1"/>
    </source>
</evidence>
<dbReference type="EMBL" id="CP144750">
    <property type="protein sequence ID" value="WVZ79327.1"/>
    <property type="molecule type" value="Genomic_DNA"/>
</dbReference>
<proteinExistence type="inferred from homology"/>
<dbReference type="Proteomes" id="UP001341281">
    <property type="component" value="Chromosome 06"/>
</dbReference>
<dbReference type="GO" id="GO:0016709">
    <property type="term" value="F:oxidoreductase activity, acting on paired donors, with incorporation or reduction of molecular oxygen, NAD(P)H as one donor, and incorporation of one atom of oxygen"/>
    <property type="evidence" value="ECO:0007669"/>
    <property type="project" value="TreeGrafter"/>
</dbReference>